<gene>
    <name evidence="1" type="ORF">A4D02_19870</name>
</gene>
<dbReference type="Gene3D" id="3.20.20.80">
    <property type="entry name" value="Glycosidases"/>
    <property type="match status" value="1"/>
</dbReference>
<evidence type="ECO:0000313" key="1">
    <source>
        <dbReference type="EMBL" id="OQP53952.1"/>
    </source>
</evidence>
<proteinExistence type="predicted"/>
<dbReference type="Proteomes" id="UP000192277">
    <property type="component" value="Unassembled WGS sequence"/>
</dbReference>
<accession>A0ABX3P3L8</accession>
<dbReference type="RefSeq" id="WP_014216331.1">
    <property type="nucleotide sequence ID" value="NZ_LWBO01000002.1"/>
</dbReference>
<protein>
    <submittedName>
        <fullName evidence="1">Glycoside hydrolase</fullName>
    </submittedName>
</protein>
<dbReference type="GO" id="GO:0016787">
    <property type="term" value="F:hydrolase activity"/>
    <property type="evidence" value="ECO:0007669"/>
    <property type="project" value="UniProtKB-KW"/>
</dbReference>
<sequence>MNPEIWGGLECTINRIGNTFRDQLHYCGHYTRTGDIERIADLGIRALRYPVLWERHQPLKDQVIDWSWAEQQLQKIRISNITPIVGLVHHGSGPAHTSLYNGNFATGLANYAHQVASRFPWIEYYTPVNEPLTTARFSGLYGNWYPHYKNAYSFAIMLLNQVKGIVLAMQAIRCINPHAKLVQTEDLGKTHSTGLLTYQADFENERRWLTYDLLCGRVTKQHPLWDYFISLGIKESQLTFFIEHTCVPHIMGLNYYITSERFLDEELQAYSAHTHGGNNIHAYADVEAVRVIKPAGVKKLLLEAWNRFQLPLAITEAHLHCNEVDQGRWFKEIWDACCQLKQTGVNLTAVTAWSLLGAYDWNSLLTKNDLFYESGVFDITNNVLQPTLTASLIASLTSQGYCDHPLLEQKGWWHQDDRLIKSNASSLDKLLQ</sequence>
<organism evidence="1 2">
    <name type="scientific">Niastella koreensis</name>
    <dbReference type="NCBI Taxonomy" id="354356"/>
    <lineage>
        <taxon>Bacteria</taxon>
        <taxon>Pseudomonadati</taxon>
        <taxon>Bacteroidota</taxon>
        <taxon>Chitinophagia</taxon>
        <taxon>Chitinophagales</taxon>
        <taxon>Chitinophagaceae</taxon>
        <taxon>Niastella</taxon>
    </lineage>
</organism>
<dbReference type="InterPro" id="IPR001360">
    <property type="entry name" value="Glyco_hydro_1"/>
</dbReference>
<keyword evidence="1" id="KW-0378">Hydrolase</keyword>
<keyword evidence="2" id="KW-1185">Reference proteome</keyword>
<dbReference type="SUPFAM" id="SSF51445">
    <property type="entry name" value="(Trans)glycosidases"/>
    <property type="match status" value="1"/>
</dbReference>
<name>A0ABX3P3L8_9BACT</name>
<evidence type="ECO:0000313" key="2">
    <source>
        <dbReference type="Proteomes" id="UP000192277"/>
    </source>
</evidence>
<comment type="caution">
    <text evidence="1">The sequence shown here is derived from an EMBL/GenBank/DDBJ whole genome shotgun (WGS) entry which is preliminary data.</text>
</comment>
<dbReference type="EMBL" id="LWBO01000002">
    <property type="protein sequence ID" value="OQP53952.1"/>
    <property type="molecule type" value="Genomic_DNA"/>
</dbReference>
<dbReference type="InterPro" id="IPR017853">
    <property type="entry name" value="GH"/>
</dbReference>
<dbReference type="Pfam" id="PF00232">
    <property type="entry name" value="Glyco_hydro_1"/>
    <property type="match status" value="1"/>
</dbReference>
<reference evidence="1 2" key="1">
    <citation type="submission" date="2016-04" db="EMBL/GenBank/DDBJ databases">
        <authorList>
            <person name="Chen L."/>
            <person name="Zhuang W."/>
            <person name="Wang G."/>
        </authorList>
    </citation>
    <scope>NUCLEOTIDE SEQUENCE [LARGE SCALE GENOMIC DNA]</scope>
    <source>
        <strain evidence="2">GR20</strain>
    </source>
</reference>